<name>A0ABQ0H1Q9_9HYPH</name>
<feature type="transmembrane region" description="Helical" evidence="1">
    <location>
        <begin position="73"/>
        <end position="92"/>
    </location>
</feature>
<dbReference type="EMBL" id="BAAFZP010000001">
    <property type="protein sequence ID" value="GAB1582878.1"/>
    <property type="molecule type" value="Genomic_DNA"/>
</dbReference>
<protein>
    <submittedName>
        <fullName evidence="2">Uncharacterized protein</fullName>
    </submittedName>
</protein>
<feature type="transmembrane region" description="Helical" evidence="1">
    <location>
        <begin position="6"/>
        <end position="24"/>
    </location>
</feature>
<keyword evidence="3" id="KW-1185">Reference proteome</keyword>
<evidence type="ECO:0000313" key="3">
    <source>
        <dbReference type="Proteomes" id="UP001628091"/>
    </source>
</evidence>
<proteinExistence type="predicted"/>
<comment type="caution">
    <text evidence="2">The sequence shown here is derived from an EMBL/GenBank/DDBJ whole genome shotgun (WGS) entry which is preliminary data.</text>
</comment>
<organism evidence="2 3">
    <name type="scientific">Phyllobacterium phragmitis</name>
    <dbReference type="NCBI Taxonomy" id="2670329"/>
    <lineage>
        <taxon>Bacteria</taxon>
        <taxon>Pseudomonadati</taxon>
        <taxon>Pseudomonadota</taxon>
        <taxon>Alphaproteobacteria</taxon>
        <taxon>Hyphomicrobiales</taxon>
        <taxon>Phyllobacteriaceae</taxon>
        <taxon>Phyllobacterium</taxon>
    </lineage>
</organism>
<keyword evidence="1" id="KW-1133">Transmembrane helix</keyword>
<feature type="transmembrane region" description="Helical" evidence="1">
    <location>
        <begin position="31"/>
        <end position="53"/>
    </location>
</feature>
<keyword evidence="1" id="KW-0472">Membrane</keyword>
<reference evidence="2 3" key="1">
    <citation type="submission" date="2024-10" db="EMBL/GenBank/DDBJ databases">
        <title>Isolation, draft genome sequencing and identification of Phyllobacterium sp. NSA23, isolated from leaf soil.</title>
        <authorList>
            <person name="Akita H."/>
        </authorList>
    </citation>
    <scope>NUCLEOTIDE SEQUENCE [LARGE SCALE GENOMIC DNA]</scope>
    <source>
        <strain evidence="2 3">NSA23</strain>
    </source>
</reference>
<evidence type="ECO:0000256" key="1">
    <source>
        <dbReference type="SAM" id="Phobius"/>
    </source>
</evidence>
<accession>A0ABQ0H1Q9</accession>
<keyword evidence="1" id="KW-0812">Transmembrane</keyword>
<sequence length="94" mass="10624">MVKLTSSMVLVPYLLVAAYGFLIARRGDTAFMIYAGGIKFLLLSTIPYAFGTVLYFQTRREQEKLLFEPRERLIFAVVGCLIGIYSLATEYITV</sequence>
<gene>
    <name evidence="2" type="ORF">PPNSA23_28210</name>
</gene>
<evidence type="ECO:0000313" key="2">
    <source>
        <dbReference type="EMBL" id="GAB1582878.1"/>
    </source>
</evidence>
<dbReference type="Proteomes" id="UP001628091">
    <property type="component" value="Unassembled WGS sequence"/>
</dbReference>